<dbReference type="InterPro" id="IPR023175">
    <property type="entry name" value="Vta1/CALS_N_sf"/>
</dbReference>
<protein>
    <submittedName>
        <fullName evidence="3">Putative callose synthase 6</fullName>
    </submittedName>
</protein>
<evidence type="ECO:0000256" key="1">
    <source>
        <dbReference type="ARBA" id="ARBA00004308"/>
    </source>
</evidence>
<proteinExistence type="predicted"/>
<keyword evidence="2" id="KW-0472">Membrane</keyword>
<dbReference type="GO" id="GO:0012505">
    <property type="term" value="C:endomembrane system"/>
    <property type="evidence" value="ECO:0007669"/>
    <property type="project" value="UniProtKB-SubCell"/>
</dbReference>
<reference evidence="3 4" key="1">
    <citation type="journal article" date="2019" name="Plant Biotechnol. J.">
        <title>The red bayberry genome and genetic basis of sex determination.</title>
        <authorList>
            <person name="Jia H.M."/>
            <person name="Jia H.J."/>
            <person name="Cai Q.L."/>
            <person name="Wang Y."/>
            <person name="Zhao H.B."/>
            <person name="Yang W.F."/>
            <person name="Wang G.Y."/>
            <person name="Li Y.H."/>
            <person name="Zhan D.L."/>
            <person name="Shen Y.T."/>
            <person name="Niu Q.F."/>
            <person name="Chang L."/>
            <person name="Qiu J."/>
            <person name="Zhao L."/>
            <person name="Xie H.B."/>
            <person name="Fu W.Y."/>
            <person name="Jin J."/>
            <person name="Li X.W."/>
            <person name="Jiao Y."/>
            <person name="Zhou C.C."/>
            <person name="Tu T."/>
            <person name="Chai C.Y."/>
            <person name="Gao J.L."/>
            <person name="Fan L.J."/>
            <person name="van de Weg E."/>
            <person name="Wang J.Y."/>
            <person name="Gao Z.S."/>
        </authorList>
    </citation>
    <scope>NUCLEOTIDE SEQUENCE [LARGE SCALE GENOMIC DNA]</scope>
    <source>
        <tissue evidence="3">Leaves</tissue>
    </source>
</reference>
<dbReference type="EMBL" id="RXIC02000024">
    <property type="protein sequence ID" value="KAB1209643.1"/>
    <property type="molecule type" value="Genomic_DNA"/>
</dbReference>
<evidence type="ECO:0000313" key="4">
    <source>
        <dbReference type="Proteomes" id="UP000516437"/>
    </source>
</evidence>
<evidence type="ECO:0000313" key="3">
    <source>
        <dbReference type="EMBL" id="KAB1209643.1"/>
    </source>
</evidence>
<accession>A0A6A1VA81</accession>
<keyword evidence="4" id="KW-1185">Reference proteome</keyword>
<comment type="subcellular location">
    <subcellularLocation>
        <location evidence="1">Endomembrane system</location>
    </subcellularLocation>
</comment>
<organism evidence="3 4">
    <name type="scientific">Morella rubra</name>
    <name type="common">Chinese bayberry</name>
    <dbReference type="NCBI Taxonomy" id="262757"/>
    <lineage>
        <taxon>Eukaryota</taxon>
        <taxon>Viridiplantae</taxon>
        <taxon>Streptophyta</taxon>
        <taxon>Embryophyta</taxon>
        <taxon>Tracheophyta</taxon>
        <taxon>Spermatophyta</taxon>
        <taxon>Magnoliopsida</taxon>
        <taxon>eudicotyledons</taxon>
        <taxon>Gunneridae</taxon>
        <taxon>Pentapetalae</taxon>
        <taxon>rosids</taxon>
        <taxon>fabids</taxon>
        <taxon>Fagales</taxon>
        <taxon>Myricaceae</taxon>
        <taxon>Morella</taxon>
    </lineage>
</organism>
<name>A0A6A1VA81_9ROSI</name>
<dbReference type="Gene3D" id="1.25.40.270">
    <property type="entry name" value="Vacuolar protein sorting-associated protein vta1"/>
    <property type="match status" value="1"/>
</dbReference>
<sequence>MASTSGTKPPRAPSRRMTRQLTRMVDIPTEDTAVDDSEVVPSSIAAIAPVLRVANEIESENPRVAYLFLQPIRAPVI</sequence>
<evidence type="ECO:0000256" key="2">
    <source>
        <dbReference type="ARBA" id="ARBA00023136"/>
    </source>
</evidence>
<dbReference type="AlphaFoldDB" id="A0A6A1VA81"/>
<gene>
    <name evidence="3" type="ORF">CJ030_MR6G017553</name>
</gene>
<dbReference type="OrthoDB" id="1880850at2759"/>
<dbReference type="Proteomes" id="UP000516437">
    <property type="component" value="Chromosome 6"/>
</dbReference>
<comment type="caution">
    <text evidence="3">The sequence shown here is derived from an EMBL/GenBank/DDBJ whole genome shotgun (WGS) entry which is preliminary data.</text>
</comment>